<gene>
    <name evidence="12" type="ordered locus">Hsero_4765</name>
</gene>
<dbReference type="GeneID" id="29391104"/>
<name>D8IZ22_HERSS</name>
<dbReference type="CDD" id="cd01948">
    <property type="entry name" value="EAL"/>
    <property type="match status" value="1"/>
</dbReference>
<feature type="chain" id="PRO_5003115748" evidence="6">
    <location>
        <begin position="27"/>
        <end position="948"/>
    </location>
</feature>
<dbReference type="InterPro" id="IPR006189">
    <property type="entry name" value="CHASE_dom"/>
</dbReference>
<proteinExistence type="predicted"/>
<evidence type="ECO:0000313" key="12">
    <source>
        <dbReference type="EMBL" id="ADJ66226.1"/>
    </source>
</evidence>
<dbReference type="GO" id="GO:0071732">
    <property type="term" value="P:cellular response to nitric oxide"/>
    <property type="evidence" value="ECO:0007669"/>
    <property type="project" value="UniProtKB-ARBA"/>
</dbReference>
<evidence type="ECO:0000259" key="11">
    <source>
        <dbReference type="PROSITE" id="PS50887"/>
    </source>
</evidence>
<dbReference type="PROSITE" id="PS50883">
    <property type="entry name" value="EAL"/>
    <property type="match status" value="1"/>
</dbReference>
<dbReference type="InterPro" id="IPR035919">
    <property type="entry name" value="EAL_sf"/>
</dbReference>
<dbReference type="CDD" id="cd00130">
    <property type="entry name" value="PAS"/>
    <property type="match status" value="1"/>
</dbReference>
<evidence type="ECO:0000256" key="3">
    <source>
        <dbReference type="ARBA" id="ARBA00022989"/>
    </source>
</evidence>
<evidence type="ECO:0000259" key="8">
    <source>
        <dbReference type="PROSITE" id="PS50113"/>
    </source>
</evidence>
<dbReference type="SMART" id="SM00052">
    <property type="entry name" value="EAL"/>
    <property type="match status" value="1"/>
</dbReference>
<keyword evidence="13" id="KW-1185">Reference proteome</keyword>
<keyword evidence="6" id="KW-0732">Signal</keyword>
<dbReference type="InterPro" id="IPR029787">
    <property type="entry name" value="Nucleotide_cyclase"/>
</dbReference>
<dbReference type="Gene3D" id="3.30.450.350">
    <property type="entry name" value="CHASE domain"/>
    <property type="match status" value="1"/>
</dbReference>
<dbReference type="InterPro" id="IPR052155">
    <property type="entry name" value="Biofilm_reg_signaling"/>
</dbReference>
<dbReference type="GO" id="GO:0007165">
    <property type="term" value="P:signal transduction"/>
    <property type="evidence" value="ECO:0007669"/>
    <property type="project" value="UniProtKB-ARBA"/>
</dbReference>
<evidence type="ECO:0000256" key="2">
    <source>
        <dbReference type="ARBA" id="ARBA00022692"/>
    </source>
</evidence>
<dbReference type="OrthoDB" id="9813903at2"/>
<evidence type="ECO:0000313" key="13">
    <source>
        <dbReference type="Proteomes" id="UP000000329"/>
    </source>
</evidence>
<dbReference type="PROSITE" id="PS50113">
    <property type="entry name" value="PAC"/>
    <property type="match status" value="1"/>
</dbReference>
<evidence type="ECO:0000256" key="6">
    <source>
        <dbReference type="SAM" id="SignalP"/>
    </source>
</evidence>
<keyword evidence="4" id="KW-0472">Membrane</keyword>
<dbReference type="PROSITE" id="PS50112">
    <property type="entry name" value="PAS"/>
    <property type="match status" value="1"/>
</dbReference>
<dbReference type="InterPro" id="IPR001610">
    <property type="entry name" value="PAC"/>
</dbReference>
<dbReference type="Pfam" id="PF00990">
    <property type="entry name" value="GGDEF"/>
    <property type="match status" value="1"/>
</dbReference>
<dbReference type="AlphaFoldDB" id="D8IZ22"/>
<sequence length="948" mass="105158">MQRVINKLGATLSASLTLMLGLCATATVFVATSHLEEDAVSLDFERRAGLRAFTIQRGLEEAVQVQSVVNHFYATVGDPTRDQFENFTRPLLERYPYVRAFSVQRFVSDEDRPVFEALRQGARPGFQITALAEGKVEPVPAPQQPSYLVVDFIEPVPGNEAALGLDVSRNAEIMGALGAALASGRPASTPPLRLAQFGPDERGLLVIQPVYRGGVQPTDQLARRALLVGDTSAVLELNGLVRKILDSAGLMADHDIGLRIYVGAQAEGRNLVYRHDSAPQEAHWLDHLLKPGTLFRHPSTTVSSFDIAGQTWHLEISVPPRSLFADHYGSLLILLVGVIASLLGAAYMRALSMRSHRIQQLVEERTAELRTTNALLSDDIKARRLAERALRLRHQAIEASANAILILSAQEPDYTIEYVNPAFARITGYSSTEAVGKSIRFLEGRDSDPEGFETVWIAMREQREHNVVLRNYHKDGSELWNDFYIAPVRDESGEVTHFVAALYDITSMKRYEAELEFQASRDTLTGLINRHMLRHHLEQAIGVAERQKQALWVVFVDLDRFKFVNDTLGHKAGDTLLRTVAGRLRAAVREADTVARLGGDEFIMILPEQDELTLDTRSLQRIMDAVAAPVTLGGHTLFMTCSVGVACYPNDGTDGETLIKHADIAMYRGKQTGRNNFQFYTPAMNEQALERLRIEGDLRNALDHGEFLLHYQPKVDLASGRVIGSEALIRWQHPQLGMVSPARFIGLAEETGLILPIGAWVLRAACTQCRQWQLGGYADISVSVNLSVGQFLQKDLVSSIADVLEDTGLPPESLELELTESLMMTDVEHAIGILAGLKKLGVRLSIDDFGTGYSSLAYLKRFPIDVLKIDRSFVRDITIDADDAAITASIISLARHLKLRVIAEGVETDEQLDYLRHYGCDEIQGYLFSPPVPADKFEQILRQDRVMT</sequence>
<evidence type="ECO:0000259" key="9">
    <source>
        <dbReference type="PROSITE" id="PS50839"/>
    </source>
</evidence>
<dbReference type="InterPro" id="IPR000014">
    <property type="entry name" value="PAS"/>
</dbReference>
<dbReference type="InterPro" id="IPR043128">
    <property type="entry name" value="Rev_trsase/Diguanyl_cyclase"/>
</dbReference>
<evidence type="ECO:0000256" key="5">
    <source>
        <dbReference type="ARBA" id="ARBA00051114"/>
    </source>
</evidence>
<dbReference type="PANTHER" id="PTHR44757">
    <property type="entry name" value="DIGUANYLATE CYCLASE DGCP"/>
    <property type="match status" value="1"/>
</dbReference>
<feature type="domain" description="PAC" evidence="8">
    <location>
        <begin position="463"/>
        <end position="517"/>
    </location>
</feature>
<dbReference type="FunFam" id="3.20.20.450:FF:000001">
    <property type="entry name" value="Cyclic di-GMP phosphodiesterase yahA"/>
    <property type="match status" value="1"/>
</dbReference>
<dbReference type="InterPro" id="IPR000160">
    <property type="entry name" value="GGDEF_dom"/>
</dbReference>
<dbReference type="Pfam" id="PF00563">
    <property type="entry name" value="EAL"/>
    <property type="match status" value="1"/>
</dbReference>
<feature type="domain" description="PAS" evidence="7">
    <location>
        <begin position="389"/>
        <end position="443"/>
    </location>
</feature>
<evidence type="ECO:0000259" key="7">
    <source>
        <dbReference type="PROSITE" id="PS50112"/>
    </source>
</evidence>
<protein>
    <submittedName>
        <fullName evidence="12">Signal transduction protein containing a membrane domain, an EAL and a GGDEF domain protein</fullName>
    </submittedName>
</protein>
<dbReference type="SMART" id="SM00267">
    <property type="entry name" value="GGDEF"/>
    <property type="match status" value="1"/>
</dbReference>
<dbReference type="SMART" id="SM01079">
    <property type="entry name" value="CHASE"/>
    <property type="match status" value="1"/>
</dbReference>
<dbReference type="Gene3D" id="3.30.70.270">
    <property type="match status" value="1"/>
</dbReference>
<evidence type="ECO:0000256" key="4">
    <source>
        <dbReference type="ARBA" id="ARBA00023136"/>
    </source>
</evidence>
<dbReference type="eggNOG" id="COG4191">
    <property type="taxonomic scope" value="Bacteria"/>
</dbReference>
<dbReference type="PANTHER" id="PTHR44757:SF2">
    <property type="entry name" value="BIOFILM ARCHITECTURE MAINTENANCE PROTEIN MBAA"/>
    <property type="match status" value="1"/>
</dbReference>
<dbReference type="Pfam" id="PF13426">
    <property type="entry name" value="PAS_9"/>
    <property type="match status" value="1"/>
</dbReference>
<dbReference type="GO" id="GO:0016020">
    <property type="term" value="C:membrane"/>
    <property type="evidence" value="ECO:0007669"/>
    <property type="project" value="UniProtKB-SubCell"/>
</dbReference>
<dbReference type="SUPFAM" id="SSF141868">
    <property type="entry name" value="EAL domain-like"/>
    <property type="match status" value="1"/>
</dbReference>
<dbReference type="InterPro" id="IPR042240">
    <property type="entry name" value="CHASE_sf"/>
</dbReference>
<feature type="domain" description="CHASE" evidence="9">
    <location>
        <begin position="75"/>
        <end position="273"/>
    </location>
</feature>
<evidence type="ECO:0000259" key="10">
    <source>
        <dbReference type="PROSITE" id="PS50883"/>
    </source>
</evidence>
<dbReference type="KEGG" id="hse:Hsero_4765"/>
<dbReference type="Gene3D" id="3.30.450.20">
    <property type="entry name" value="PAS domain"/>
    <property type="match status" value="1"/>
</dbReference>
<dbReference type="NCBIfam" id="TIGR00229">
    <property type="entry name" value="sensory_box"/>
    <property type="match status" value="1"/>
</dbReference>
<dbReference type="Gene3D" id="3.20.20.450">
    <property type="entry name" value="EAL domain"/>
    <property type="match status" value="1"/>
</dbReference>
<comment type="subcellular location">
    <subcellularLocation>
        <location evidence="1">Membrane</location>
    </subcellularLocation>
</comment>
<dbReference type="InterPro" id="IPR000700">
    <property type="entry name" value="PAS-assoc_C"/>
</dbReference>
<dbReference type="CDD" id="cd01949">
    <property type="entry name" value="GGDEF"/>
    <property type="match status" value="1"/>
</dbReference>
<dbReference type="EMBL" id="CP002039">
    <property type="protein sequence ID" value="ADJ66226.1"/>
    <property type="molecule type" value="Genomic_DNA"/>
</dbReference>
<comment type="catalytic activity">
    <reaction evidence="5">
        <text>3',3'-c-di-GMP + H2O = 5'-phosphoguanylyl(3'-&gt;5')guanosine + H(+)</text>
        <dbReference type="Rhea" id="RHEA:24902"/>
        <dbReference type="ChEBI" id="CHEBI:15377"/>
        <dbReference type="ChEBI" id="CHEBI:15378"/>
        <dbReference type="ChEBI" id="CHEBI:58754"/>
        <dbReference type="ChEBI" id="CHEBI:58805"/>
        <dbReference type="EC" id="3.1.4.52"/>
    </reaction>
    <physiologicalReaction direction="left-to-right" evidence="5">
        <dbReference type="Rhea" id="RHEA:24903"/>
    </physiologicalReaction>
</comment>
<dbReference type="SMART" id="SM00091">
    <property type="entry name" value="PAS"/>
    <property type="match status" value="1"/>
</dbReference>
<accession>D8IZ22</accession>
<dbReference type="HOGENOM" id="CLU_000445_70_59_4"/>
<dbReference type="InterPro" id="IPR001633">
    <property type="entry name" value="EAL_dom"/>
</dbReference>
<organism evidence="12 13">
    <name type="scientific">Herbaspirillum seropedicae (strain SmR1)</name>
    <dbReference type="NCBI Taxonomy" id="757424"/>
    <lineage>
        <taxon>Bacteria</taxon>
        <taxon>Pseudomonadati</taxon>
        <taxon>Pseudomonadota</taxon>
        <taxon>Betaproteobacteria</taxon>
        <taxon>Burkholderiales</taxon>
        <taxon>Oxalobacteraceae</taxon>
        <taxon>Herbaspirillum</taxon>
    </lineage>
</organism>
<dbReference type="RefSeq" id="WP_013236675.1">
    <property type="nucleotide sequence ID" value="NC_014323.1"/>
</dbReference>
<keyword evidence="3" id="KW-1133">Transmembrane helix</keyword>
<reference evidence="12 13" key="1">
    <citation type="submission" date="2010-04" db="EMBL/GenBank/DDBJ databases">
        <title>The genome of Herbaspirillum seropedicae SmR1, an endophytic, nitrogen-fixing, plant-growth promoting beta-Proteobacteria.</title>
        <authorList>
            <person name="Pedrosa F.O."/>
            <person name="Monteiro R.A."/>
            <person name="Wassem R."/>
            <person name="Cruz L.M."/>
            <person name="Ayub R.A."/>
            <person name="Colauto N.B."/>
            <person name="Fernandez M.A."/>
            <person name="Fungaro M.H.P."/>
            <person name="Grisard E.C."/>
            <person name="Hungria M."/>
            <person name="Madeira H.M.F."/>
            <person name="Nodari R.O."/>
            <person name="Osaku C.A."/>
            <person name="Petzl-Erler M.L."/>
            <person name="Terenzi H."/>
            <person name="Vieira L.G.E."/>
            <person name="Almeida M.I.M."/>
            <person name="Alves L.R."/>
            <person name="Arantes O.M.N."/>
            <person name="Balsanelli E."/>
            <person name="Barcellos F.G."/>
            <person name="Baura V.A."/>
            <person name="Binde D.R."/>
            <person name="Campo R.J."/>
            <person name="Chubatsu L.S."/>
            <person name="Chueire L.M.O."/>
            <person name="Ciferri R.R."/>
            <person name="Correa L.C."/>
            <person name="da Conceicao Silva J.L."/>
            <person name="Dabul A.N.G."/>
            <person name="Dambros B.P."/>
            <person name="Faoro H."/>
            <person name="Favetti A."/>
            <person name="Friedermann G."/>
            <person name="Furlaneto M.C."/>
            <person name="Gasques L.S."/>
            <person name="Gimenes C.C.T."/>
            <person name="Gioppo N.M.R."/>
            <person name="Glienke-Blanco C."/>
            <person name="Godoy L.P."/>
            <person name="Guerra M.P."/>
            <person name="Karp S."/>
            <person name="Kava-Cordeiro V."/>
            <person name="Margarido V.P."/>
            <person name="Mathioni S.M."/>
            <person name="Menck-Soares M.A."/>
            <person name="Murace N.K."/>
            <person name="Nicolas M.F."/>
            <person name="Oliveira C.E.C."/>
            <person name="Pagnan N.A.B."/>
            <person name="Pamphile J.A."/>
            <person name="Patussi E.V."/>
            <person name="Pereira L.F.P."/>
            <person name="Pereira-Ferrari L."/>
            <person name="Pinto F.G.S."/>
            <person name="Precoma C."/>
            <person name="Prioli A.J."/>
            <person name="Prioli S.M.A.P."/>
            <person name="Raittz R.T."/>
            <person name="Ramos H.J.O."/>
            <person name="Ribeiro E.M.S.F."/>
            <person name="Rigo L.U."/>
            <person name="Rocha C.L.M.S.C."/>
            <person name="Rocha S.N."/>
            <person name="Santos K."/>
            <person name="Satori D."/>
            <person name="Silva A.G."/>
            <person name="Simao R.C.G."/>
            <person name="Soares M.A.M."/>
            <person name="Souza E.M."/>
            <person name="Steffens M.B.R."/>
            <person name="Steindel M."/>
            <person name="Tadra-Sfeir M.Z."/>
            <person name="Takahashi E.K."/>
            <person name="Torres R.A."/>
            <person name="Valle J.S."/>
            <person name="Vernal J.I."/>
            <person name="Vilas-Boas L.A."/>
            <person name="Watanabe M.A.E."/>
            <person name="Weiss V.A."/>
            <person name="Yates M.A."/>
            <person name="Souza E.M."/>
        </authorList>
    </citation>
    <scope>NUCLEOTIDE SEQUENCE [LARGE SCALE GENOMIC DNA]</scope>
    <source>
        <strain evidence="12 13">SmR1</strain>
    </source>
</reference>
<dbReference type="InterPro" id="IPR035965">
    <property type="entry name" value="PAS-like_dom_sf"/>
</dbReference>
<dbReference type="SUPFAM" id="SSF55073">
    <property type="entry name" value="Nucleotide cyclase"/>
    <property type="match status" value="1"/>
</dbReference>
<feature type="domain" description="EAL" evidence="10">
    <location>
        <begin position="691"/>
        <end position="945"/>
    </location>
</feature>
<dbReference type="SMART" id="SM00086">
    <property type="entry name" value="PAC"/>
    <property type="match status" value="1"/>
</dbReference>
<feature type="signal peptide" evidence="6">
    <location>
        <begin position="1"/>
        <end position="26"/>
    </location>
</feature>
<dbReference type="FunFam" id="3.30.70.270:FF:000001">
    <property type="entry name" value="Diguanylate cyclase domain protein"/>
    <property type="match status" value="1"/>
</dbReference>
<feature type="domain" description="GGDEF" evidence="11">
    <location>
        <begin position="549"/>
        <end position="682"/>
    </location>
</feature>
<keyword evidence="2" id="KW-0812">Transmembrane</keyword>
<dbReference type="NCBIfam" id="TIGR00254">
    <property type="entry name" value="GGDEF"/>
    <property type="match status" value="1"/>
</dbReference>
<dbReference type="SUPFAM" id="SSF55785">
    <property type="entry name" value="PYP-like sensor domain (PAS domain)"/>
    <property type="match status" value="1"/>
</dbReference>
<dbReference type="eggNOG" id="COG5001">
    <property type="taxonomic scope" value="Bacteria"/>
</dbReference>
<dbReference type="GO" id="GO:0071111">
    <property type="term" value="F:cyclic-guanylate-specific phosphodiesterase activity"/>
    <property type="evidence" value="ECO:0007669"/>
    <property type="project" value="UniProtKB-EC"/>
</dbReference>
<dbReference type="Proteomes" id="UP000000329">
    <property type="component" value="Chromosome"/>
</dbReference>
<evidence type="ECO:0000256" key="1">
    <source>
        <dbReference type="ARBA" id="ARBA00004370"/>
    </source>
</evidence>
<dbReference type="PROSITE" id="PS50839">
    <property type="entry name" value="CHASE"/>
    <property type="match status" value="1"/>
</dbReference>
<dbReference type="Pfam" id="PF03924">
    <property type="entry name" value="CHASE"/>
    <property type="match status" value="1"/>
</dbReference>
<dbReference type="STRING" id="757424.Hsero_4765"/>
<dbReference type="eggNOG" id="COG3614">
    <property type="taxonomic scope" value="Bacteria"/>
</dbReference>
<dbReference type="PROSITE" id="PS50887">
    <property type="entry name" value="GGDEF"/>
    <property type="match status" value="1"/>
</dbReference>